<dbReference type="RefSeq" id="WP_044297636.1">
    <property type="nucleotide sequence ID" value="NZ_CAUSDN010000059.1"/>
</dbReference>
<keyword evidence="3 6" id="KW-0812">Transmembrane</keyword>
<dbReference type="GO" id="GO:0005886">
    <property type="term" value="C:plasma membrane"/>
    <property type="evidence" value="ECO:0007669"/>
    <property type="project" value="UniProtKB-SubCell"/>
</dbReference>
<comment type="similarity">
    <text evidence="6">Belongs to the TVP38/TMEM64 family.</text>
</comment>
<dbReference type="EMBL" id="QGQD01000083">
    <property type="protein sequence ID" value="TLC98848.1"/>
    <property type="molecule type" value="Genomic_DNA"/>
</dbReference>
<evidence type="ECO:0000256" key="6">
    <source>
        <dbReference type="RuleBase" id="RU366058"/>
    </source>
</evidence>
<sequence length="235" mass="25886">MTLKRKKIISIACVTIFILMSAAVFWFVGRPMLEFVSQPEKFRAWVNGHGIWGRVAFSAMMAMQIIIAIIPGEPLEIGAGYAFGIFEGTALCLIGALIGSIVVFYFVRYFGVKAVEVFYPREKIQSLKIMQNQKKLNTLTFILFLIPGTPKDLMTYVIGLTTMRLSTWILITGIARIPSIITSTVGGDALGVQNYQFAILVFAVTIIVSIIGLLVYRVITVRGAAKEGGKSYGND</sequence>
<reference evidence="8 9" key="1">
    <citation type="journal article" date="2019" name="Anaerobe">
        <title>Detection of Robinsoniella peoriensis in multiple bone samples of a trauma patient.</title>
        <authorList>
            <person name="Schrottner P."/>
            <person name="Hartwich K."/>
            <person name="Bunk B."/>
            <person name="Schober I."/>
            <person name="Helbig S."/>
            <person name="Rudolph W.W."/>
            <person name="Gunzer F."/>
        </authorList>
    </citation>
    <scope>NUCLEOTIDE SEQUENCE [LARGE SCALE GENOMIC DNA]</scope>
    <source>
        <strain evidence="8 9">DSM 106044</strain>
    </source>
</reference>
<evidence type="ECO:0000256" key="3">
    <source>
        <dbReference type="ARBA" id="ARBA00022692"/>
    </source>
</evidence>
<dbReference type="AlphaFoldDB" id="A0A4U8Q3A2"/>
<dbReference type="InterPro" id="IPR015414">
    <property type="entry name" value="TMEM64"/>
</dbReference>
<comment type="subcellular location">
    <subcellularLocation>
        <location evidence="1 6">Cell membrane</location>
        <topology evidence="1 6">Multi-pass membrane protein</topology>
    </subcellularLocation>
</comment>
<dbReference type="Pfam" id="PF09335">
    <property type="entry name" value="VTT_dom"/>
    <property type="match status" value="1"/>
</dbReference>
<evidence type="ECO:0000313" key="9">
    <source>
        <dbReference type="Proteomes" id="UP000306509"/>
    </source>
</evidence>
<dbReference type="PANTHER" id="PTHR12677:SF59">
    <property type="entry name" value="GOLGI APPARATUS MEMBRANE PROTEIN TVP38-RELATED"/>
    <property type="match status" value="1"/>
</dbReference>
<feature type="transmembrane region" description="Helical" evidence="6">
    <location>
        <begin position="136"/>
        <end position="153"/>
    </location>
</feature>
<keyword evidence="2 6" id="KW-1003">Cell membrane</keyword>
<dbReference type="PANTHER" id="PTHR12677">
    <property type="entry name" value="GOLGI APPARATUS MEMBRANE PROTEIN TVP38-RELATED"/>
    <property type="match status" value="1"/>
</dbReference>
<feature type="domain" description="VTT" evidence="7">
    <location>
        <begin position="70"/>
        <end position="187"/>
    </location>
</feature>
<evidence type="ECO:0000256" key="2">
    <source>
        <dbReference type="ARBA" id="ARBA00022475"/>
    </source>
</evidence>
<feature type="transmembrane region" description="Helical" evidence="6">
    <location>
        <begin position="7"/>
        <end position="29"/>
    </location>
</feature>
<feature type="transmembrane region" description="Helical" evidence="6">
    <location>
        <begin position="82"/>
        <end position="107"/>
    </location>
</feature>
<dbReference type="InterPro" id="IPR032816">
    <property type="entry name" value="VTT_dom"/>
</dbReference>
<name>A0A4U8Q3A2_9FIRM</name>
<evidence type="ECO:0000256" key="4">
    <source>
        <dbReference type="ARBA" id="ARBA00022989"/>
    </source>
</evidence>
<gene>
    <name evidence="8" type="primary">ydjZ_2</name>
    <name evidence="8" type="ORF">DSM106044_04386</name>
</gene>
<keyword evidence="5 6" id="KW-0472">Membrane</keyword>
<evidence type="ECO:0000256" key="1">
    <source>
        <dbReference type="ARBA" id="ARBA00004651"/>
    </source>
</evidence>
<organism evidence="8 9">
    <name type="scientific">Robinsoniella peoriensis</name>
    <dbReference type="NCBI Taxonomy" id="180332"/>
    <lineage>
        <taxon>Bacteria</taxon>
        <taxon>Bacillati</taxon>
        <taxon>Bacillota</taxon>
        <taxon>Clostridia</taxon>
        <taxon>Lachnospirales</taxon>
        <taxon>Lachnospiraceae</taxon>
        <taxon>Robinsoniella</taxon>
    </lineage>
</organism>
<dbReference type="STRING" id="180332.GCA_000797495_05863"/>
<dbReference type="Proteomes" id="UP000306509">
    <property type="component" value="Unassembled WGS sequence"/>
</dbReference>
<feature type="transmembrane region" description="Helical" evidence="6">
    <location>
        <begin position="165"/>
        <end position="185"/>
    </location>
</feature>
<comment type="caution">
    <text evidence="8">The sequence shown here is derived from an EMBL/GenBank/DDBJ whole genome shotgun (WGS) entry which is preliminary data.</text>
</comment>
<evidence type="ECO:0000259" key="7">
    <source>
        <dbReference type="Pfam" id="PF09335"/>
    </source>
</evidence>
<keyword evidence="4 6" id="KW-1133">Transmembrane helix</keyword>
<accession>A0A4U8Q3A2</accession>
<protein>
    <recommendedName>
        <fullName evidence="6">TVP38/TMEM64 family membrane protein</fullName>
    </recommendedName>
</protein>
<keyword evidence="9" id="KW-1185">Reference proteome</keyword>
<proteinExistence type="inferred from homology"/>
<evidence type="ECO:0000256" key="5">
    <source>
        <dbReference type="ARBA" id="ARBA00023136"/>
    </source>
</evidence>
<feature type="transmembrane region" description="Helical" evidence="6">
    <location>
        <begin position="197"/>
        <end position="216"/>
    </location>
</feature>
<evidence type="ECO:0000313" key="8">
    <source>
        <dbReference type="EMBL" id="TLC98848.1"/>
    </source>
</evidence>